<comment type="caution">
    <text evidence="4">The sequence shown here is derived from an EMBL/GenBank/DDBJ whole genome shotgun (WGS) entry which is preliminary data.</text>
</comment>
<comment type="similarity">
    <text evidence="1">Belongs to the AB hydrolase superfamily.</text>
</comment>
<dbReference type="Proteomes" id="UP001234178">
    <property type="component" value="Unassembled WGS sequence"/>
</dbReference>
<dbReference type="SUPFAM" id="SSF53474">
    <property type="entry name" value="alpha/beta-Hydrolases"/>
    <property type="match status" value="1"/>
</dbReference>
<dbReference type="EMBL" id="JAOYFB010000004">
    <property type="protein sequence ID" value="KAK4014104.1"/>
    <property type="molecule type" value="Genomic_DNA"/>
</dbReference>
<name>A0ABQ9ZMD7_9CRUS</name>
<organism evidence="4 5">
    <name type="scientific">Daphnia magna</name>
    <dbReference type="NCBI Taxonomy" id="35525"/>
    <lineage>
        <taxon>Eukaryota</taxon>
        <taxon>Metazoa</taxon>
        <taxon>Ecdysozoa</taxon>
        <taxon>Arthropoda</taxon>
        <taxon>Crustacea</taxon>
        <taxon>Branchiopoda</taxon>
        <taxon>Diplostraca</taxon>
        <taxon>Cladocera</taxon>
        <taxon>Anomopoda</taxon>
        <taxon>Daphniidae</taxon>
        <taxon>Daphnia</taxon>
    </lineage>
</organism>
<evidence type="ECO:0000259" key="3">
    <source>
        <dbReference type="Pfam" id="PF00561"/>
    </source>
</evidence>
<dbReference type="PANTHER" id="PTHR43798:SF14">
    <property type="entry name" value="SERINE HYDROLASE-LIKE PROTEIN DDB_G0286239"/>
    <property type="match status" value="1"/>
</dbReference>
<keyword evidence="5" id="KW-1185">Reference proteome</keyword>
<evidence type="ECO:0000256" key="1">
    <source>
        <dbReference type="ARBA" id="ARBA00008645"/>
    </source>
</evidence>
<sequence length="459" mass="51803">MAVATPVFYYSADSDRPRLAIIGLTATPQEKAIGAESGCNFISRGGAKIEIWVWSPQIPVRSLSCPVRTFNRSMYETVRILSIHDQSPENVKIFENFPPMPQEKKGKIGVGYVGITPPNAWGSYVLPSAAKMFGRSLCRAIQGHLLNQSKLKLSQKRWNHVIKAQDAREIQVPLPHGNIAGKEWGNPGGYPIVCLHGFADNCDSFAPLAPYLSERFHYIALDAFGHGKTSHVPQGSPMNYWELPCYVKRVVDYLRIEKMSILGHSMGGSTGLLLASIYPDLVDRLLLLDIIKPVTVPLQWQTQSIREAIDLHLDMERKSVDPKYQKSFTMIQLVNRYVEAMGGTISPEAVRILMKRGSKESGNGFTYSHDPRMMLPSIMRFGVGEQREVIKGLKCHLKIVKAKQGPLYEPVEWLDEFKAIYRRQCASYEYDESLDGTHHFHMHNPEMVAPIINEYFSRL</sequence>
<protein>
    <recommendedName>
        <fullName evidence="3">AB hydrolase-1 domain-containing protein</fullName>
    </recommendedName>
</protein>
<dbReference type="InterPro" id="IPR050266">
    <property type="entry name" value="AB_hydrolase_sf"/>
</dbReference>
<evidence type="ECO:0000313" key="5">
    <source>
        <dbReference type="Proteomes" id="UP001234178"/>
    </source>
</evidence>
<keyword evidence="2" id="KW-0378">Hydrolase</keyword>
<dbReference type="PANTHER" id="PTHR43798">
    <property type="entry name" value="MONOACYLGLYCEROL LIPASE"/>
    <property type="match status" value="1"/>
</dbReference>
<evidence type="ECO:0000256" key="2">
    <source>
        <dbReference type="ARBA" id="ARBA00022801"/>
    </source>
</evidence>
<dbReference type="Pfam" id="PF00561">
    <property type="entry name" value="Abhydrolase_1"/>
    <property type="match status" value="1"/>
</dbReference>
<proteinExistence type="inferred from homology"/>
<evidence type="ECO:0000313" key="4">
    <source>
        <dbReference type="EMBL" id="KAK4014104.1"/>
    </source>
</evidence>
<feature type="domain" description="AB hydrolase-1" evidence="3">
    <location>
        <begin position="190"/>
        <end position="300"/>
    </location>
</feature>
<accession>A0ABQ9ZMD7</accession>
<dbReference type="PRINTS" id="PR00111">
    <property type="entry name" value="ABHYDROLASE"/>
</dbReference>
<reference evidence="4 5" key="1">
    <citation type="journal article" date="2023" name="Nucleic Acids Res.">
        <title>The hologenome of Daphnia magna reveals possible DNA methylation and microbiome-mediated evolution of the host genome.</title>
        <authorList>
            <person name="Chaturvedi A."/>
            <person name="Li X."/>
            <person name="Dhandapani V."/>
            <person name="Marshall H."/>
            <person name="Kissane S."/>
            <person name="Cuenca-Cambronero M."/>
            <person name="Asole G."/>
            <person name="Calvet F."/>
            <person name="Ruiz-Romero M."/>
            <person name="Marangio P."/>
            <person name="Guigo R."/>
            <person name="Rago D."/>
            <person name="Mirbahai L."/>
            <person name="Eastwood N."/>
            <person name="Colbourne J.K."/>
            <person name="Zhou J."/>
            <person name="Mallon E."/>
            <person name="Orsini L."/>
        </authorList>
    </citation>
    <scope>NUCLEOTIDE SEQUENCE [LARGE SCALE GENOMIC DNA]</scope>
    <source>
        <strain evidence="4">LRV0_1</strain>
    </source>
</reference>
<gene>
    <name evidence="4" type="ORF">OUZ56_026649</name>
</gene>
<dbReference type="InterPro" id="IPR029058">
    <property type="entry name" value="AB_hydrolase_fold"/>
</dbReference>
<dbReference type="Gene3D" id="3.40.50.1820">
    <property type="entry name" value="alpha/beta hydrolase"/>
    <property type="match status" value="1"/>
</dbReference>
<dbReference type="InterPro" id="IPR000073">
    <property type="entry name" value="AB_hydrolase_1"/>
</dbReference>